<evidence type="ECO:0000256" key="1">
    <source>
        <dbReference type="ARBA" id="ARBA00004651"/>
    </source>
</evidence>
<feature type="transmembrane region" description="Helical" evidence="17">
    <location>
        <begin position="405"/>
        <end position="426"/>
    </location>
</feature>
<dbReference type="Proteomes" id="UP000649604">
    <property type="component" value="Unassembled WGS sequence"/>
</dbReference>
<dbReference type="SUPFAM" id="SSF81660">
    <property type="entry name" value="Metal cation-transporting ATPase, ATP-binding domain N"/>
    <property type="match status" value="1"/>
</dbReference>
<dbReference type="NCBIfam" id="TIGR01511">
    <property type="entry name" value="ATPase-IB1_Cu"/>
    <property type="match status" value="1"/>
</dbReference>
<keyword evidence="5 17" id="KW-1003">Cell membrane</keyword>
<dbReference type="GO" id="GO:0140581">
    <property type="term" value="F:P-type monovalent copper transporter activity"/>
    <property type="evidence" value="ECO:0007669"/>
    <property type="project" value="UniProtKB-EC"/>
</dbReference>
<dbReference type="InterPro" id="IPR006121">
    <property type="entry name" value="HMA_dom"/>
</dbReference>
<dbReference type="GO" id="GO:0043682">
    <property type="term" value="F:P-type divalent copper transporter activity"/>
    <property type="evidence" value="ECO:0007669"/>
    <property type="project" value="TreeGrafter"/>
</dbReference>
<feature type="domain" description="HMA" evidence="18">
    <location>
        <begin position="7"/>
        <end position="73"/>
    </location>
</feature>
<dbReference type="InterPro" id="IPR023299">
    <property type="entry name" value="ATPase_P-typ_cyto_dom_N"/>
</dbReference>
<dbReference type="PRINTS" id="PR00119">
    <property type="entry name" value="CATATPASE"/>
</dbReference>
<dbReference type="PANTHER" id="PTHR43520:SF8">
    <property type="entry name" value="P-TYPE CU(+) TRANSPORTER"/>
    <property type="match status" value="1"/>
</dbReference>
<evidence type="ECO:0000313" key="19">
    <source>
        <dbReference type="EMBL" id="MBD3324325.1"/>
    </source>
</evidence>
<proteinExistence type="inferred from homology"/>
<dbReference type="CDD" id="cd02094">
    <property type="entry name" value="P-type_ATPase_Cu-like"/>
    <property type="match status" value="1"/>
</dbReference>
<evidence type="ECO:0000256" key="12">
    <source>
        <dbReference type="ARBA" id="ARBA00022842"/>
    </source>
</evidence>
<evidence type="ECO:0000256" key="8">
    <source>
        <dbReference type="ARBA" id="ARBA00022737"/>
    </source>
</evidence>
<keyword evidence="14 17" id="KW-1133">Transmembrane helix</keyword>
<feature type="transmembrane region" description="Helical" evidence="17">
    <location>
        <begin position="168"/>
        <end position="187"/>
    </location>
</feature>
<dbReference type="SUPFAM" id="SSF56784">
    <property type="entry name" value="HAD-like"/>
    <property type="match status" value="1"/>
</dbReference>
<evidence type="ECO:0000313" key="20">
    <source>
        <dbReference type="Proteomes" id="UP000649604"/>
    </source>
</evidence>
<keyword evidence="9 17" id="KW-0547">Nucleotide-binding</keyword>
<evidence type="ECO:0000256" key="2">
    <source>
        <dbReference type="ARBA" id="ARBA00006024"/>
    </source>
</evidence>
<dbReference type="GO" id="GO:0055070">
    <property type="term" value="P:copper ion homeostasis"/>
    <property type="evidence" value="ECO:0007669"/>
    <property type="project" value="TreeGrafter"/>
</dbReference>
<dbReference type="Gene3D" id="3.40.50.1000">
    <property type="entry name" value="HAD superfamily/HAD-like"/>
    <property type="match status" value="1"/>
</dbReference>
<dbReference type="SUPFAM" id="SSF81653">
    <property type="entry name" value="Calcium ATPase, transduction domain A"/>
    <property type="match status" value="1"/>
</dbReference>
<evidence type="ECO:0000256" key="9">
    <source>
        <dbReference type="ARBA" id="ARBA00022741"/>
    </source>
</evidence>
<keyword evidence="10" id="KW-0186">Copper</keyword>
<dbReference type="NCBIfam" id="TIGR01494">
    <property type="entry name" value="ATPase_P-type"/>
    <property type="match status" value="1"/>
</dbReference>
<dbReference type="SUPFAM" id="SSF81665">
    <property type="entry name" value="Calcium ATPase, transmembrane domain M"/>
    <property type="match status" value="1"/>
</dbReference>
<evidence type="ECO:0000256" key="5">
    <source>
        <dbReference type="ARBA" id="ARBA00022475"/>
    </source>
</evidence>
<dbReference type="AlphaFoldDB" id="A0A9D5JUG4"/>
<dbReference type="EMBL" id="WJJP01000218">
    <property type="protein sequence ID" value="MBD3324325.1"/>
    <property type="molecule type" value="Genomic_DNA"/>
</dbReference>
<evidence type="ECO:0000256" key="14">
    <source>
        <dbReference type="ARBA" id="ARBA00022989"/>
    </source>
</evidence>
<dbReference type="NCBIfam" id="TIGR00003">
    <property type="entry name" value="copper ion binding protein"/>
    <property type="match status" value="2"/>
</dbReference>
<keyword evidence="10" id="KW-0187">Copper transport</keyword>
<comment type="similarity">
    <text evidence="2 17">Belongs to the cation transport ATPase (P-type) (TC 3.A.3) family. Type IB subfamily.</text>
</comment>
<keyword evidence="8" id="KW-0677">Repeat</keyword>
<accession>A0A9D5JUG4</accession>
<comment type="caution">
    <text evidence="19">The sequence shown here is derived from an EMBL/GenBank/DDBJ whole genome shotgun (WGS) entry which is preliminary data.</text>
</comment>
<dbReference type="GO" id="GO:0005886">
    <property type="term" value="C:plasma membrane"/>
    <property type="evidence" value="ECO:0007669"/>
    <property type="project" value="UniProtKB-SubCell"/>
</dbReference>
<dbReference type="PROSITE" id="PS50846">
    <property type="entry name" value="HMA_2"/>
    <property type="match status" value="2"/>
</dbReference>
<feature type="transmembrane region" description="Helical" evidence="17">
    <location>
        <begin position="227"/>
        <end position="247"/>
    </location>
</feature>
<dbReference type="InterPro" id="IPR027256">
    <property type="entry name" value="P-typ_ATPase_IB"/>
</dbReference>
<dbReference type="PROSITE" id="PS00154">
    <property type="entry name" value="ATPASE_E1_E2"/>
    <property type="match status" value="1"/>
</dbReference>
<feature type="transmembrane region" description="Helical" evidence="17">
    <location>
        <begin position="193"/>
        <end position="215"/>
    </location>
</feature>
<dbReference type="Gene3D" id="3.30.70.100">
    <property type="match status" value="2"/>
</dbReference>
<gene>
    <name evidence="19" type="ORF">GF339_07050</name>
</gene>
<dbReference type="GO" id="GO:0005507">
    <property type="term" value="F:copper ion binding"/>
    <property type="evidence" value="ECO:0007669"/>
    <property type="project" value="InterPro"/>
</dbReference>
<keyword evidence="6 17" id="KW-0812">Transmembrane</keyword>
<dbReference type="PRINTS" id="PR00941">
    <property type="entry name" value="CDATPASE"/>
</dbReference>
<comment type="subcellular location">
    <subcellularLocation>
        <location evidence="1">Cell membrane</location>
        <topology evidence="1">Multi-pass membrane protein</topology>
    </subcellularLocation>
</comment>
<dbReference type="PANTHER" id="PTHR43520">
    <property type="entry name" value="ATP7, ISOFORM B"/>
    <property type="match status" value="1"/>
</dbReference>
<dbReference type="SUPFAM" id="SSF55008">
    <property type="entry name" value="HMA, heavy metal-associated domain"/>
    <property type="match status" value="2"/>
</dbReference>
<dbReference type="NCBIfam" id="TIGR01525">
    <property type="entry name" value="ATPase-IB_hvy"/>
    <property type="match status" value="1"/>
</dbReference>
<keyword evidence="7 17" id="KW-0479">Metal-binding</keyword>
<keyword evidence="11 17" id="KW-0067">ATP-binding</keyword>
<keyword evidence="13" id="KW-1278">Translocase</keyword>
<dbReference type="CDD" id="cd00371">
    <property type="entry name" value="HMA"/>
    <property type="match status" value="2"/>
</dbReference>
<keyword evidence="12" id="KW-0460">Magnesium</keyword>
<dbReference type="Pfam" id="PF00702">
    <property type="entry name" value="Hydrolase"/>
    <property type="match status" value="1"/>
</dbReference>
<keyword evidence="15" id="KW-0406">Ion transport</keyword>
<dbReference type="InterPro" id="IPR023298">
    <property type="entry name" value="ATPase_P-typ_TM_dom_sf"/>
</dbReference>
<sequence length="669" mass="72165">MNTEQKKQTELKISGMTCAMCSKAVETSLLGQEGVVMAQVNLGNETATVEYDPDKVTLADLEGSVQEAGYEVINDASTLKIGGMTCAMCTKAIHTALSELDGVIDVDVNLGTEKARVVYNRAQTSLPDMKHAIEEAGYQYLGKEGEDSEDLEKTAREQDLREKLRRTIVGAIAGSVLMILMYVPLALPIPMEWLMFIIATPAFLYVSHPIFKAAYRSLRHATLNMDVMYSMGIGVAFGASLLTTFHILPMEFIFYEAAVFLATFLTIGRYLEARAKGKTSEAIKTLMGLQPKTATVIRDGQEMEIPIEDVEIGETIVVKPGEKFPVDGEVVSGESYVDESMITGEPVPNLKTAGDSVVGATLNTNSVITFKATKIGKDTVLSQIIQLVEKAQGSRPPIQRIADTVVSYFIPVILTIAILAFIVWYFVLGNTILFAFSTLISILVIACPCALGLATPTAVTVGIGRGAELGILVKNGEALEISEQLTTIVFDKTGTLTKGKPEVTDLIALNTDEKTLLSLTASVEKNSQHPLAEAIVSKAQAQGVTLSESTRFDTFGGKGVSAEIDGQEVFIGNRAFLKEKQVSDIDVHEDAILRLENEGKTVILVAVGTTLHGLVGIADSLKETTKQAIEAFKQERLDVVMITGDNKRTATAIARQIGISHVLAEVLPH</sequence>
<dbReference type="InterPro" id="IPR059000">
    <property type="entry name" value="ATPase_P-type_domA"/>
</dbReference>
<dbReference type="FunFam" id="2.70.150.10:FF:000020">
    <property type="entry name" value="Copper-exporting P-type ATPase A"/>
    <property type="match status" value="1"/>
</dbReference>
<dbReference type="Gene3D" id="2.70.150.10">
    <property type="entry name" value="Calcium-transporting ATPase, cytoplasmic transduction domain A"/>
    <property type="match status" value="1"/>
</dbReference>
<organism evidence="19 20">
    <name type="scientific">candidate division KSB3 bacterium</name>
    <dbReference type="NCBI Taxonomy" id="2044937"/>
    <lineage>
        <taxon>Bacteria</taxon>
        <taxon>candidate division KSB3</taxon>
    </lineage>
</organism>
<evidence type="ECO:0000256" key="7">
    <source>
        <dbReference type="ARBA" id="ARBA00022723"/>
    </source>
</evidence>
<dbReference type="InterPro" id="IPR036412">
    <property type="entry name" value="HAD-like_sf"/>
</dbReference>
<evidence type="ECO:0000256" key="16">
    <source>
        <dbReference type="ARBA" id="ARBA00023136"/>
    </source>
</evidence>
<evidence type="ECO:0000256" key="17">
    <source>
        <dbReference type="RuleBase" id="RU362081"/>
    </source>
</evidence>
<dbReference type="EC" id="7.2.2.8" evidence="3"/>
<evidence type="ECO:0000256" key="11">
    <source>
        <dbReference type="ARBA" id="ARBA00022840"/>
    </source>
</evidence>
<protein>
    <recommendedName>
        <fullName evidence="3">P-type Cu(+) transporter</fullName>
        <ecNumber evidence="3">7.2.2.8</ecNumber>
    </recommendedName>
</protein>
<dbReference type="InterPro" id="IPR018303">
    <property type="entry name" value="ATPase_P-typ_P_site"/>
</dbReference>
<reference evidence="19" key="1">
    <citation type="submission" date="2019-11" db="EMBL/GenBank/DDBJ databases">
        <title>Microbial mats filling the niche in hypersaline microbial mats.</title>
        <authorList>
            <person name="Wong H.L."/>
            <person name="Macleod F.I."/>
            <person name="White R.A. III"/>
            <person name="Burns B.P."/>
        </authorList>
    </citation>
    <scope>NUCLEOTIDE SEQUENCE</scope>
    <source>
        <strain evidence="19">Rbin_158</strain>
    </source>
</reference>
<keyword evidence="16 17" id="KW-0472">Membrane</keyword>
<dbReference type="GO" id="GO:0016887">
    <property type="term" value="F:ATP hydrolysis activity"/>
    <property type="evidence" value="ECO:0007669"/>
    <property type="project" value="InterPro"/>
</dbReference>
<name>A0A9D5JUG4_9BACT</name>
<dbReference type="Pfam" id="PF00122">
    <property type="entry name" value="E1-E2_ATPase"/>
    <property type="match status" value="1"/>
</dbReference>
<evidence type="ECO:0000256" key="4">
    <source>
        <dbReference type="ARBA" id="ARBA00022448"/>
    </source>
</evidence>
<evidence type="ECO:0000256" key="3">
    <source>
        <dbReference type="ARBA" id="ARBA00012517"/>
    </source>
</evidence>
<dbReference type="Gene3D" id="3.40.1110.10">
    <property type="entry name" value="Calcium-transporting ATPase, cytoplasmic domain N"/>
    <property type="match status" value="1"/>
</dbReference>
<dbReference type="Pfam" id="PF00403">
    <property type="entry name" value="HMA"/>
    <property type="match status" value="2"/>
</dbReference>
<dbReference type="InterPro" id="IPR023214">
    <property type="entry name" value="HAD_sf"/>
</dbReference>
<evidence type="ECO:0000256" key="13">
    <source>
        <dbReference type="ARBA" id="ARBA00022967"/>
    </source>
</evidence>
<dbReference type="GO" id="GO:0005524">
    <property type="term" value="F:ATP binding"/>
    <property type="evidence" value="ECO:0007669"/>
    <property type="project" value="UniProtKB-UniRule"/>
</dbReference>
<evidence type="ECO:0000256" key="15">
    <source>
        <dbReference type="ARBA" id="ARBA00023065"/>
    </source>
</evidence>
<feature type="transmembrane region" description="Helical" evidence="17">
    <location>
        <begin position="432"/>
        <end position="455"/>
    </location>
</feature>
<feature type="domain" description="HMA" evidence="18">
    <location>
        <begin position="75"/>
        <end position="141"/>
    </location>
</feature>
<keyword evidence="4" id="KW-0813">Transport</keyword>
<evidence type="ECO:0000256" key="10">
    <source>
        <dbReference type="ARBA" id="ARBA00022796"/>
    </source>
</evidence>
<dbReference type="InterPro" id="IPR036163">
    <property type="entry name" value="HMA_dom_sf"/>
</dbReference>
<dbReference type="InterPro" id="IPR008250">
    <property type="entry name" value="ATPase_P-typ_transduc_dom_A_sf"/>
</dbReference>
<feature type="non-terminal residue" evidence="19">
    <location>
        <position position="669"/>
    </location>
</feature>
<evidence type="ECO:0000256" key="6">
    <source>
        <dbReference type="ARBA" id="ARBA00022692"/>
    </source>
</evidence>
<dbReference type="InterPro" id="IPR006122">
    <property type="entry name" value="HMA_Cu_ion-bd"/>
</dbReference>
<dbReference type="FunFam" id="3.30.70.100:FF:000005">
    <property type="entry name" value="Copper-exporting P-type ATPase A"/>
    <property type="match status" value="2"/>
</dbReference>
<dbReference type="InterPro" id="IPR001757">
    <property type="entry name" value="P_typ_ATPase"/>
</dbReference>
<feature type="transmembrane region" description="Helical" evidence="17">
    <location>
        <begin position="253"/>
        <end position="271"/>
    </location>
</feature>
<evidence type="ECO:0000259" key="18">
    <source>
        <dbReference type="PROSITE" id="PS50846"/>
    </source>
</evidence>